<dbReference type="Gene3D" id="3.40.50.300">
    <property type="entry name" value="P-loop containing nucleotide triphosphate hydrolases"/>
    <property type="match status" value="1"/>
</dbReference>
<dbReference type="Proteomes" id="UP000008810">
    <property type="component" value="Chromosome 2"/>
</dbReference>
<evidence type="ECO:0000256" key="2">
    <source>
        <dbReference type="ARBA" id="ARBA00009223"/>
    </source>
</evidence>
<protein>
    <recommendedName>
        <fullName evidence="10">U3 small nucleolar RNA-associated protein 25</fullName>
    </recommendedName>
</protein>
<dbReference type="STRING" id="15368.A0A0Q3JX90"/>
<name>A0A0Q3JX90_BRADI</name>
<dbReference type="PANTHER" id="PTHR12933:SF0">
    <property type="entry name" value="U3 SMALL NUCLEOLAR RNA-ASSOCIATED PROTEIN 25 HOMOLOG"/>
    <property type="match status" value="1"/>
</dbReference>
<sequence length="651" mass="74766">MGKLKPVSATATPRGQKRRRDRPKGPVLDSSLRDSSSAGPARREKQSNGSSQGRDHSDEDVLTDDCSVSSEDEADDMIRNKNDAFDEMESSCSFQRHVSRILTIDEVKALAKQKSKFKWEMPAEDIPKSKWVGTGERIQEAYDDLVDVKGKLRDHWEKTLSDNFNSRLRFFSLCNSYRDIMHCNKKPFYLKGSKVDSSTMDAYLMHALNHIQRTRDVVIKNDAKLRNDADTDILDDNSYRDQGFTRPKVLFLLPLKSMARRLVKRLIQLSPLTQKDNAMGHFKKEFGESDDEDEPENPSKPADFNLLFAGDVEDHFLFGIKYTKKSIKLYSNFYASDIIVASPLALKLKIDGGEDIKKKGSAKEDSDFLSSIEIVVVDHADVISMQNWSHLHAVLEQLNHLPSKEHVASVMRIRPWYLDEQARYYRQTIILSSYLTPEMNALFNGLCLNYEGKVKLVTEFTGVLPKIQLELRQVYERFDASSIGESEDARFDYFCTKVYPKIQESDEGGVLLLVSSYFEYIRISNFLKSQEASFCRIGEATSQQDISRSRLWFFEGQKKILLYSERSHFFHRYKIRGAHHLVIYSLPGRKDFYPEVLAIEMGYMQYVLCLVLCCEKVKKIYVPGPGVFFFFQLVSMLGESANPKCNVLFSL</sequence>
<evidence type="ECO:0000313" key="8">
    <source>
        <dbReference type="EnsemblPlants" id="KQK03081"/>
    </source>
</evidence>
<evidence type="ECO:0000313" key="7">
    <source>
        <dbReference type="EMBL" id="KQK03081.1"/>
    </source>
</evidence>
<accession>A0A0Q3JX90</accession>
<dbReference type="GO" id="GO:0000462">
    <property type="term" value="P:maturation of SSU-rRNA from tricistronic rRNA transcript (SSU-rRNA, 5.8S rRNA, LSU-rRNA)"/>
    <property type="evidence" value="ECO:0000318"/>
    <property type="project" value="GO_Central"/>
</dbReference>
<evidence type="ECO:0000259" key="5">
    <source>
        <dbReference type="Pfam" id="PF06862"/>
    </source>
</evidence>
<dbReference type="InterPro" id="IPR010678">
    <property type="entry name" value="UTP25"/>
</dbReference>
<organism evidence="7">
    <name type="scientific">Brachypodium distachyon</name>
    <name type="common">Purple false brome</name>
    <name type="synonym">Trachynia distachya</name>
    <dbReference type="NCBI Taxonomy" id="15368"/>
    <lineage>
        <taxon>Eukaryota</taxon>
        <taxon>Viridiplantae</taxon>
        <taxon>Streptophyta</taxon>
        <taxon>Embryophyta</taxon>
        <taxon>Tracheophyta</taxon>
        <taxon>Spermatophyta</taxon>
        <taxon>Magnoliopsida</taxon>
        <taxon>Liliopsida</taxon>
        <taxon>Poales</taxon>
        <taxon>Poaceae</taxon>
        <taxon>BOP clade</taxon>
        <taxon>Pooideae</taxon>
        <taxon>Stipodae</taxon>
        <taxon>Brachypodieae</taxon>
        <taxon>Brachypodium</taxon>
    </lineage>
</organism>
<keyword evidence="9" id="KW-1185">Reference proteome</keyword>
<dbReference type="GO" id="GO:0032040">
    <property type="term" value="C:small-subunit processome"/>
    <property type="evidence" value="ECO:0000318"/>
    <property type="project" value="GO_Central"/>
</dbReference>
<dbReference type="FunCoup" id="A0A0Q3JX90">
    <property type="interactions" value="2779"/>
</dbReference>
<dbReference type="GO" id="GO:0005730">
    <property type="term" value="C:nucleolus"/>
    <property type="evidence" value="ECO:0000318"/>
    <property type="project" value="GO_Central"/>
</dbReference>
<dbReference type="FunFam" id="3.40.50.300:FF:001559">
    <property type="entry name" value="U3 small nucleolar RNA-associated protein 25"/>
    <property type="match status" value="1"/>
</dbReference>
<dbReference type="GO" id="GO:0034511">
    <property type="term" value="F:U3 snoRNA binding"/>
    <property type="evidence" value="ECO:0000318"/>
    <property type="project" value="GO_Central"/>
</dbReference>
<reference evidence="8" key="3">
    <citation type="submission" date="2018-08" db="UniProtKB">
        <authorList>
            <consortium name="EnsemblPlants"/>
        </authorList>
    </citation>
    <scope>IDENTIFICATION</scope>
    <source>
        <strain evidence="8">cv. Bd21</strain>
    </source>
</reference>
<dbReference type="InterPro" id="IPR053939">
    <property type="entry name" value="UTP25_C"/>
</dbReference>
<reference evidence="7" key="2">
    <citation type="submission" date="2017-06" db="EMBL/GenBank/DDBJ databases">
        <title>WGS assembly of Brachypodium distachyon.</title>
        <authorList>
            <consortium name="The International Brachypodium Initiative"/>
            <person name="Lucas S."/>
            <person name="Harmon-Smith M."/>
            <person name="Lail K."/>
            <person name="Tice H."/>
            <person name="Grimwood J."/>
            <person name="Bruce D."/>
            <person name="Barry K."/>
            <person name="Shu S."/>
            <person name="Lindquist E."/>
            <person name="Wang M."/>
            <person name="Pitluck S."/>
            <person name="Vogel J.P."/>
            <person name="Garvin D.F."/>
            <person name="Mockler T.C."/>
            <person name="Schmutz J."/>
            <person name="Rokhsar D."/>
            <person name="Bevan M.W."/>
        </authorList>
    </citation>
    <scope>NUCLEOTIDE SEQUENCE</scope>
    <source>
        <strain evidence="7">Bd21</strain>
    </source>
</reference>
<dbReference type="Pfam" id="PF22916">
    <property type="entry name" value="UTP25_NTPase-like"/>
    <property type="match status" value="1"/>
</dbReference>
<evidence type="ECO:0000259" key="6">
    <source>
        <dbReference type="Pfam" id="PF22916"/>
    </source>
</evidence>
<evidence type="ECO:0000256" key="1">
    <source>
        <dbReference type="ARBA" id="ARBA00004604"/>
    </source>
</evidence>
<dbReference type="InterPro" id="IPR027417">
    <property type="entry name" value="P-loop_NTPase"/>
</dbReference>
<dbReference type="OrthoDB" id="10264378at2759"/>
<keyword evidence="3" id="KW-0539">Nucleus</keyword>
<dbReference type="Pfam" id="PF06862">
    <property type="entry name" value="Utp25_C"/>
    <property type="match status" value="1"/>
</dbReference>
<dbReference type="GO" id="GO:0019843">
    <property type="term" value="F:rRNA binding"/>
    <property type="evidence" value="ECO:0000318"/>
    <property type="project" value="GO_Central"/>
</dbReference>
<evidence type="ECO:0000313" key="9">
    <source>
        <dbReference type="Proteomes" id="UP000008810"/>
    </source>
</evidence>
<feature type="region of interest" description="Disordered" evidence="4">
    <location>
        <begin position="1"/>
        <end position="75"/>
    </location>
</feature>
<feature type="domain" description="UTP25 C-terminal" evidence="5">
    <location>
        <begin position="465"/>
        <end position="598"/>
    </location>
</feature>
<dbReference type="EnsemblPlants" id="KQK03081">
    <property type="protein sequence ID" value="KQK03081"/>
    <property type="gene ID" value="BRADI_2g05445v3"/>
</dbReference>
<comment type="similarity">
    <text evidence="2">Belongs to the UTP25 family.</text>
</comment>
<dbReference type="ExpressionAtlas" id="A0A0Q3JX90">
    <property type="expression patterns" value="baseline"/>
</dbReference>
<reference evidence="7 8" key="1">
    <citation type="journal article" date="2010" name="Nature">
        <title>Genome sequencing and analysis of the model grass Brachypodium distachyon.</title>
        <authorList>
            <consortium name="International Brachypodium Initiative"/>
        </authorList>
    </citation>
    <scope>NUCLEOTIDE SEQUENCE [LARGE SCALE GENOMIC DNA]</scope>
    <source>
        <strain evidence="7 8">Bd21</strain>
    </source>
</reference>
<comment type="subcellular location">
    <subcellularLocation>
        <location evidence="1">Nucleus</location>
        <location evidence="1">Nucleolus</location>
    </subcellularLocation>
</comment>
<evidence type="ECO:0000256" key="4">
    <source>
        <dbReference type="SAM" id="MobiDB-lite"/>
    </source>
</evidence>
<evidence type="ECO:0000256" key="3">
    <source>
        <dbReference type="ARBA" id="ARBA00023242"/>
    </source>
</evidence>
<dbReference type="InterPro" id="IPR053940">
    <property type="entry name" value="UTP25_NTPase-like"/>
</dbReference>
<feature type="domain" description="UTP25 NTP hydrolase-like" evidence="6">
    <location>
        <begin position="177"/>
        <end position="454"/>
    </location>
</feature>
<dbReference type="InParanoid" id="A0A0Q3JX90"/>
<evidence type="ECO:0008006" key="10">
    <source>
        <dbReference type="Google" id="ProtNLM"/>
    </source>
</evidence>
<dbReference type="AlphaFoldDB" id="A0A0Q3JX90"/>
<proteinExistence type="inferred from homology"/>
<gene>
    <name evidence="7" type="ORF">BRADI_2g05445v3</name>
</gene>
<dbReference type="Gramene" id="KQK03081">
    <property type="protein sequence ID" value="KQK03081"/>
    <property type="gene ID" value="BRADI_2g05445v3"/>
</dbReference>
<dbReference type="EMBL" id="CM000881">
    <property type="protein sequence ID" value="KQK03081.1"/>
    <property type="molecule type" value="Genomic_DNA"/>
</dbReference>
<dbReference type="PANTHER" id="PTHR12933">
    <property type="entry name" value="ORF PROTEIN-RELATED"/>
    <property type="match status" value="1"/>
</dbReference>